<evidence type="ECO:0000256" key="4">
    <source>
        <dbReference type="ARBA" id="ARBA00022989"/>
    </source>
</evidence>
<evidence type="ECO:0000256" key="3">
    <source>
        <dbReference type="ARBA" id="ARBA00022692"/>
    </source>
</evidence>
<keyword evidence="5 6" id="KW-0472">Membrane</keyword>
<evidence type="ECO:0000313" key="7">
    <source>
        <dbReference type="EMBL" id="GAA0255009.1"/>
    </source>
</evidence>
<evidence type="ECO:0000256" key="2">
    <source>
        <dbReference type="ARBA" id="ARBA00022475"/>
    </source>
</evidence>
<feature type="transmembrane region" description="Helical" evidence="6">
    <location>
        <begin position="149"/>
        <end position="172"/>
    </location>
</feature>
<dbReference type="Proteomes" id="UP001500967">
    <property type="component" value="Unassembled WGS sequence"/>
</dbReference>
<name>A0ABN0ULZ3_9ACTN</name>
<reference evidence="7 8" key="1">
    <citation type="journal article" date="2019" name="Int. J. Syst. Evol. Microbiol.">
        <title>The Global Catalogue of Microorganisms (GCM) 10K type strain sequencing project: providing services to taxonomists for standard genome sequencing and annotation.</title>
        <authorList>
            <consortium name="The Broad Institute Genomics Platform"/>
            <consortium name="The Broad Institute Genome Sequencing Center for Infectious Disease"/>
            <person name="Wu L."/>
            <person name="Ma J."/>
        </authorList>
    </citation>
    <scope>NUCLEOTIDE SEQUENCE [LARGE SCALE GENOMIC DNA]</scope>
    <source>
        <strain evidence="7 8">JCM 10425</strain>
    </source>
</reference>
<keyword evidence="4 6" id="KW-1133">Transmembrane helix</keyword>
<dbReference type="Pfam" id="PF01810">
    <property type="entry name" value="LysE"/>
    <property type="match status" value="1"/>
</dbReference>
<dbReference type="PANTHER" id="PTHR30086">
    <property type="entry name" value="ARGININE EXPORTER PROTEIN ARGO"/>
    <property type="match status" value="1"/>
</dbReference>
<dbReference type="EMBL" id="BAAAGX010000017">
    <property type="protein sequence ID" value="GAA0255009.1"/>
    <property type="molecule type" value="Genomic_DNA"/>
</dbReference>
<evidence type="ECO:0000256" key="1">
    <source>
        <dbReference type="ARBA" id="ARBA00004651"/>
    </source>
</evidence>
<feature type="transmembrane region" description="Helical" evidence="6">
    <location>
        <begin position="184"/>
        <end position="202"/>
    </location>
</feature>
<sequence length="208" mass="21118">MFTAALAGLGLGLFVAAQVGPVSLLCVRTVLRYGLAPGLAVGLGAALIDVSYAFLGMLGVAQLIRSDVVRWSLGFVGAVVLVWMGARTLWTAHRVRLGLETADEVTSVAAALRTSVLATASNPLTIVSWASIFAAASTAALMSSSGAAAALLAGVGLGSVGWFAVLAFVVFLARQRVGTRLLQAVDSIAGAGLVAFGGLLAFRTVRDS</sequence>
<comment type="subcellular location">
    <subcellularLocation>
        <location evidence="1">Cell membrane</location>
        <topology evidence="1">Multi-pass membrane protein</topology>
    </subcellularLocation>
</comment>
<proteinExistence type="predicted"/>
<gene>
    <name evidence="7" type="ORF">GCM10009539_45270</name>
</gene>
<feature type="transmembrane region" description="Helical" evidence="6">
    <location>
        <begin position="68"/>
        <end position="86"/>
    </location>
</feature>
<keyword evidence="8" id="KW-1185">Reference proteome</keyword>
<protein>
    <submittedName>
        <fullName evidence="7">LysE family transporter</fullName>
    </submittedName>
</protein>
<evidence type="ECO:0000256" key="5">
    <source>
        <dbReference type="ARBA" id="ARBA00023136"/>
    </source>
</evidence>
<dbReference type="PANTHER" id="PTHR30086:SF20">
    <property type="entry name" value="ARGININE EXPORTER PROTEIN ARGO-RELATED"/>
    <property type="match status" value="1"/>
</dbReference>
<evidence type="ECO:0000313" key="8">
    <source>
        <dbReference type="Proteomes" id="UP001500967"/>
    </source>
</evidence>
<dbReference type="InterPro" id="IPR001123">
    <property type="entry name" value="LeuE-type"/>
</dbReference>
<organism evidence="7 8">
    <name type="scientific">Cryptosporangium japonicum</name>
    <dbReference type="NCBI Taxonomy" id="80872"/>
    <lineage>
        <taxon>Bacteria</taxon>
        <taxon>Bacillati</taxon>
        <taxon>Actinomycetota</taxon>
        <taxon>Actinomycetes</taxon>
        <taxon>Cryptosporangiales</taxon>
        <taxon>Cryptosporangiaceae</taxon>
        <taxon>Cryptosporangium</taxon>
    </lineage>
</organism>
<accession>A0ABN0ULZ3</accession>
<feature type="transmembrane region" description="Helical" evidence="6">
    <location>
        <begin position="40"/>
        <end position="61"/>
    </location>
</feature>
<feature type="transmembrane region" description="Helical" evidence="6">
    <location>
        <begin position="124"/>
        <end position="142"/>
    </location>
</feature>
<keyword evidence="3 6" id="KW-0812">Transmembrane</keyword>
<dbReference type="RefSeq" id="WP_344650888.1">
    <property type="nucleotide sequence ID" value="NZ_BAAAGX010000017.1"/>
</dbReference>
<evidence type="ECO:0000256" key="6">
    <source>
        <dbReference type="SAM" id="Phobius"/>
    </source>
</evidence>
<keyword evidence="2" id="KW-1003">Cell membrane</keyword>
<comment type="caution">
    <text evidence="7">The sequence shown here is derived from an EMBL/GenBank/DDBJ whole genome shotgun (WGS) entry which is preliminary data.</text>
</comment>